<dbReference type="PANTHER" id="PTHR36306">
    <property type="entry name" value="ALPHA-AMYLASE-RELATED-RELATED"/>
    <property type="match status" value="1"/>
</dbReference>
<sequence length="444" mass="51600">MKMVWANFLHFYQPPDQSKLMLDKVVNEGYRPLLAVLKSHPREKITVNFSGCLTELLVACGYSDVIRNVKFLAGRDQIEFTASAKYHPFLPLLSHKEVLRQIRLNEETNKKFFGRVYAPRGFYSPEAGFSFELAKLVRKLGYHWTIVDEVSYSGRIALGDYNFSSTPGFYSGGIDLKRIVGTVSSKKKFVDASAKLSINTERAERVDYSKIYKLAGLSNFLVFFRERVISDALASGQIKSADQFLEILGKEYKENRYLLTGTDGEAYGHHQPGLEKVLDEIYSRKIFKTVTISELPKYFKTCEVVSPYPSSWGTTEKEVQDKNYYSRWFHPDNAIHKMQWDFTNFAINIVAKAKERKDKNYKEARKKLDFALYSCHFWWASAHPWWSIEMIERGAYALLGTVNTCQTVTYAEKRKAKRYYHNIIETAFDWLRKEIVWDLSHQHN</sequence>
<evidence type="ECO:0000256" key="3">
    <source>
        <dbReference type="RuleBase" id="RU361196"/>
    </source>
</evidence>
<evidence type="ECO:0000313" key="6">
    <source>
        <dbReference type="Proteomes" id="UP000176628"/>
    </source>
</evidence>
<dbReference type="SUPFAM" id="SSF88713">
    <property type="entry name" value="Glycoside hydrolase/deacetylase"/>
    <property type="match status" value="1"/>
</dbReference>
<dbReference type="InterPro" id="IPR027291">
    <property type="entry name" value="Glyco_hydro_38_N_sf"/>
</dbReference>
<dbReference type="EMBL" id="MFAV01000007">
    <property type="protein sequence ID" value="OGD86787.1"/>
    <property type="molecule type" value="Genomic_DNA"/>
</dbReference>
<dbReference type="InterPro" id="IPR011330">
    <property type="entry name" value="Glyco_hydro/deAcase_b/a-brl"/>
</dbReference>
<evidence type="ECO:0000256" key="1">
    <source>
        <dbReference type="ARBA" id="ARBA00006821"/>
    </source>
</evidence>
<dbReference type="InterPro" id="IPR052046">
    <property type="entry name" value="GH57_Enzymes"/>
</dbReference>
<reference evidence="5 6" key="1">
    <citation type="journal article" date="2016" name="Nat. Commun.">
        <title>Thousands of microbial genomes shed light on interconnected biogeochemical processes in an aquifer system.</title>
        <authorList>
            <person name="Anantharaman K."/>
            <person name="Brown C.T."/>
            <person name="Hug L.A."/>
            <person name="Sharon I."/>
            <person name="Castelle C.J."/>
            <person name="Probst A.J."/>
            <person name="Thomas B.C."/>
            <person name="Singh A."/>
            <person name="Wilkins M.J."/>
            <person name="Karaoz U."/>
            <person name="Brodie E.L."/>
            <person name="Williams K.H."/>
            <person name="Hubbard S.S."/>
            <person name="Banfield J.F."/>
        </authorList>
    </citation>
    <scope>NUCLEOTIDE SEQUENCE [LARGE SCALE GENOMIC DNA]</scope>
</reference>
<protein>
    <recommendedName>
        <fullName evidence="4">Glycoside hydrolase family 57 N-terminal domain-containing protein</fullName>
    </recommendedName>
</protein>
<feature type="domain" description="Glycoside hydrolase family 57 N-terminal" evidence="4">
    <location>
        <begin position="25"/>
        <end position="300"/>
    </location>
</feature>
<dbReference type="Gene3D" id="3.20.110.10">
    <property type="entry name" value="Glycoside hydrolase 38, N terminal domain"/>
    <property type="match status" value="1"/>
</dbReference>
<dbReference type="GO" id="GO:0003824">
    <property type="term" value="F:catalytic activity"/>
    <property type="evidence" value="ECO:0007669"/>
    <property type="project" value="InterPro"/>
</dbReference>
<keyword evidence="2 3" id="KW-0119">Carbohydrate metabolism</keyword>
<comment type="similarity">
    <text evidence="1 3">Belongs to the glycosyl hydrolase 57 family.</text>
</comment>
<evidence type="ECO:0000313" key="5">
    <source>
        <dbReference type="EMBL" id="OGD86787.1"/>
    </source>
</evidence>
<dbReference type="Proteomes" id="UP000176628">
    <property type="component" value="Unassembled WGS sequence"/>
</dbReference>
<gene>
    <name evidence="5" type="ORF">A2Z23_02425</name>
</gene>
<comment type="caution">
    <text evidence="5">The sequence shown here is derived from an EMBL/GenBank/DDBJ whole genome shotgun (WGS) entry which is preliminary data.</text>
</comment>
<evidence type="ECO:0000256" key="2">
    <source>
        <dbReference type="ARBA" id="ARBA00023277"/>
    </source>
</evidence>
<accession>A0A1F5G4L2</accession>
<dbReference type="PANTHER" id="PTHR36306:SF1">
    <property type="entry name" value="ALPHA-AMYLASE-RELATED"/>
    <property type="match status" value="1"/>
</dbReference>
<dbReference type="InterPro" id="IPR004300">
    <property type="entry name" value="Glyco_hydro_57_N"/>
</dbReference>
<dbReference type="Pfam" id="PF03065">
    <property type="entry name" value="Glyco_hydro_57"/>
    <property type="match status" value="1"/>
</dbReference>
<evidence type="ECO:0000259" key="4">
    <source>
        <dbReference type="Pfam" id="PF03065"/>
    </source>
</evidence>
<dbReference type="Gene3D" id="3.20.110.20">
    <property type="match status" value="1"/>
</dbReference>
<organism evidence="5 6">
    <name type="scientific">Candidatus Curtissbacteria bacterium RBG_16_39_7</name>
    <dbReference type="NCBI Taxonomy" id="1797707"/>
    <lineage>
        <taxon>Bacteria</taxon>
        <taxon>Candidatus Curtissiibacteriota</taxon>
    </lineage>
</organism>
<proteinExistence type="inferred from homology"/>
<dbReference type="AlphaFoldDB" id="A0A1F5G4L2"/>
<name>A0A1F5G4L2_9BACT</name>
<dbReference type="GO" id="GO:0005975">
    <property type="term" value="P:carbohydrate metabolic process"/>
    <property type="evidence" value="ECO:0007669"/>
    <property type="project" value="InterPro"/>
</dbReference>